<proteinExistence type="predicted"/>
<keyword evidence="5" id="KW-1185">Reference proteome</keyword>
<protein>
    <recommendedName>
        <fullName evidence="3">HPt domain-containing protein</fullName>
    </recommendedName>
</protein>
<dbReference type="PROSITE" id="PS50894">
    <property type="entry name" value="HPT"/>
    <property type="match status" value="1"/>
</dbReference>
<dbReference type="GO" id="GO:0000160">
    <property type="term" value="P:phosphorelay signal transduction system"/>
    <property type="evidence" value="ECO:0007669"/>
    <property type="project" value="UniProtKB-KW"/>
</dbReference>
<dbReference type="PATRIC" id="fig|1280950.3.peg.2739"/>
<dbReference type="STRING" id="1280950.HJO_13631"/>
<dbReference type="InterPro" id="IPR008207">
    <property type="entry name" value="Sig_transdc_His_kin_Hpt_dom"/>
</dbReference>
<reference evidence="4 5" key="1">
    <citation type="journal article" date="2014" name="Antonie Van Leeuwenhoek">
        <title>Hyphomonas beringensis sp. nov. and Hyphomonas chukchiensis sp. nov., isolated from surface seawater of the Bering Sea and Chukchi Sea.</title>
        <authorList>
            <person name="Li C."/>
            <person name="Lai Q."/>
            <person name="Li G."/>
            <person name="Dong C."/>
            <person name="Wang J."/>
            <person name="Liao Y."/>
            <person name="Shao Z."/>
        </authorList>
    </citation>
    <scope>NUCLEOTIDE SEQUENCE [LARGE SCALE GENOMIC DNA]</scope>
    <source>
        <strain evidence="4 5">MHS-2</strain>
    </source>
</reference>
<dbReference type="Proteomes" id="UP000025171">
    <property type="component" value="Unassembled WGS sequence"/>
</dbReference>
<sequence>MQMTDESPAPLALLDRAQLRAMTGNDTALAVEVIEIFRQQAEIWSRLLDPRAEPSQWADAAHTLKGASLSIGAVRLASLCGRAERMGRDEPPPSLTAAAVMLGDVKDLLGETLEAAAKTSYDFTLAASRKAS</sequence>
<feature type="modified residue" description="Phosphohistidine" evidence="2">
    <location>
        <position position="62"/>
    </location>
</feature>
<comment type="caution">
    <text evidence="4">The sequence shown here is derived from an EMBL/GenBank/DDBJ whole genome shotgun (WGS) entry which is preliminary data.</text>
</comment>
<keyword evidence="2" id="KW-0597">Phosphoprotein</keyword>
<gene>
    <name evidence="4" type="ORF">HJO_13631</name>
</gene>
<evidence type="ECO:0000256" key="2">
    <source>
        <dbReference type="PROSITE-ProRule" id="PRU00110"/>
    </source>
</evidence>
<dbReference type="EMBL" id="ARYK01000007">
    <property type="protein sequence ID" value="KCZ89994.1"/>
    <property type="molecule type" value="Genomic_DNA"/>
</dbReference>
<evidence type="ECO:0000313" key="4">
    <source>
        <dbReference type="EMBL" id="KCZ89994.1"/>
    </source>
</evidence>
<dbReference type="Pfam" id="PF01627">
    <property type="entry name" value="Hpt"/>
    <property type="match status" value="1"/>
</dbReference>
<dbReference type="AlphaFoldDB" id="A0A059FH99"/>
<accession>A0A059FH99</accession>
<evidence type="ECO:0000256" key="1">
    <source>
        <dbReference type="ARBA" id="ARBA00023012"/>
    </source>
</evidence>
<organism evidence="4 5">
    <name type="scientific">Hyphomonas johnsonii MHS-2</name>
    <dbReference type="NCBI Taxonomy" id="1280950"/>
    <lineage>
        <taxon>Bacteria</taxon>
        <taxon>Pseudomonadati</taxon>
        <taxon>Pseudomonadota</taxon>
        <taxon>Alphaproteobacteria</taxon>
        <taxon>Hyphomonadales</taxon>
        <taxon>Hyphomonadaceae</taxon>
        <taxon>Hyphomonas</taxon>
    </lineage>
</organism>
<dbReference type="GO" id="GO:0004672">
    <property type="term" value="F:protein kinase activity"/>
    <property type="evidence" value="ECO:0007669"/>
    <property type="project" value="UniProtKB-ARBA"/>
</dbReference>
<evidence type="ECO:0000259" key="3">
    <source>
        <dbReference type="PROSITE" id="PS50894"/>
    </source>
</evidence>
<keyword evidence="1" id="KW-0902">Two-component regulatory system</keyword>
<dbReference type="InterPro" id="IPR036641">
    <property type="entry name" value="HPT_dom_sf"/>
</dbReference>
<name>A0A059FH99_9PROT</name>
<feature type="domain" description="HPt" evidence="3">
    <location>
        <begin position="21"/>
        <end position="123"/>
    </location>
</feature>
<evidence type="ECO:0000313" key="5">
    <source>
        <dbReference type="Proteomes" id="UP000025171"/>
    </source>
</evidence>
<dbReference type="eggNOG" id="COG2198">
    <property type="taxonomic scope" value="Bacteria"/>
</dbReference>
<dbReference type="Gene3D" id="1.20.120.160">
    <property type="entry name" value="HPT domain"/>
    <property type="match status" value="1"/>
</dbReference>
<dbReference type="SUPFAM" id="SSF47226">
    <property type="entry name" value="Histidine-containing phosphotransfer domain, HPT domain"/>
    <property type="match status" value="1"/>
</dbReference>